<organism evidence="6 7">
    <name type="scientific">Triangularia verruculosa</name>
    <dbReference type="NCBI Taxonomy" id="2587418"/>
    <lineage>
        <taxon>Eukaryota</taxon>
        <taxon>Fungi</taxon>
        <taxon>Dikarya</taxon>
        <taxon>Ascomycota</taxon>
        <taxon>Pezizomycotina</taxon>
        <taxon>Sordariomycetes</taxon>
        <taxon>Sordariomycetidae</taxon>
        <taxon>Sordariales</taxon>
        <taxon>Podosporaceae</taxon>
        <taxon>Triangularia</taxon>
    </lineage>
</organism>
<keyword evidence="1" id="KW-0479">Metal-binding</keyword>
<dbReference type="Pfam" id="PF00569">
    <property type="entry name" value="ZZ"/>
    <property type="match status" value="1"/>
</dbReference>
<keyword evidence="3" id="KW-0862">Zinc</keyword>
<evidence type="ECO:0000313" key="6">
    <source>
        <dbReference type="EMBL" id="KAK4200466.1"/>
    </source>
</evidence>
<dbReference type="GO" id="GO:0008270">
    <property type="term" value="F:zinc ion binding"/>
    <property type="evidence" value="ECO:0007669"/>
    <property type="project" value="UniProtKB-KW"/>
</dbReference>
<dbReference type="InterPro" id="IPR000433">
    <property type="entry name" value="Znf_ZZ"/>
</dbReference>
<feature type="domain" description="ZZ-type" evidence="5">
    <location>
        <begin position="3"/>
        <end position="29"/>
    </location>
</feature>
<gene>
    <name evidence="6" type="ORF">QBC40DRAFT_280005</name>
</gene>
<evidence type="ECO:0000256" key="3">
    <source>
        <dbReference type="ARBA" id="ARBA00022833"/>
    </source>
</evidence>
<evidence type="ECO:0000256" key="2">
    <source>
        <dbReference type="ARBA" id="ARBA00022771"/>
    </source>
</evidence>
<name>A0AAN7ATE4_9PEZI</name>
<protein>
    <recommendedName>
        <fullName evidence="5">ZZ-type domain-containing protein</fullName>
    </recommendedName>
</protein>
<keyword evidence="7" id="KW-1185">Reference proteome</keyword>
<dbReference type="Gene3D" id="3.30.60.90">
    <property type="match status" value="1"/>
</dbReference>
<dbReference type="AlphaFoldDB" id="A0AAN7ATE4"/>
<dbReference type="SUPFAM" id="SSF57850">
    <property type="entry name" value="RING/U-box"/>
    <property type="match status" value="1"/>
</dbReference>
<feature type="region of interest" description="Disordered" evidence="4">
    <location>
        <begin position="51"/>
        <end position="80"/>
    </location>
</feature>
<comment type="caution">
    <text evidence="6">The sequence shown here is derived from an EMBL/GenBank/DDBJ whole genome shotgun (WGS) entry which is preliminary data.</text>
</comment>
<dbReference type="EMBL" id="MU863919">
    <property type="protein sequence ID" value="KAK4200466.1"/>
    <property type="molecule type" value="Genomic_DNA"/>
</dbReference>
<evidence type="ECO:0000256" key="4">
    <source>
        <dbReference type="SAM" id="MobiDB-lite"/>
    </source>
</evidence>
<reference evidence="6" key="1">
    <citation type="journal article" date="2023" name="Mol. Phylogenet. Evol.">
        <title>Genome-scale phylogeny and comparative genomics of the fungal order Sordariales.</title>
        <authorList>
            <person name="Hensen N."/>
            <person name="Bonometti L."/>
            <person name="Westerberg I."/>
            <person name="Brannstrom I.O."/>
            <person name="Guillou S."/>
            <person name="Cros-Aarteil S."/>
            <person name="Calhoun S."/>
            <person name="Haridas S."/>
            <person name="Kuo A."/>
            <person name="Mondo S."/>
            <person name="Pangilinan J."/>
            <person name="Riley R."/>
            <person name="LaButti K."/>
            <person name="Andreopoulos B."/>
            <person name="Lipzen A."/>
            <person name="Chen C."/>
            <person name="Yan M."/>
            <person name="Daum C."/>
            <person name="Ng V."/>
            <person name="Clum A."/>
            <person name="Steindorff A."/>
            <person name="Ohm R.A."/>
            <person name="Martin F."/>
            <person name="Silar P."/>
            <person name="Natvig D.O."/>
            <person name="Lalanne C."/>
            <person name="Gautier V."/>
            <person name="Ament-Velasquez S.L."/>
            <person name="Kruys A."/>
            <person name="Hutchinson M.I."/>
            <person name="Powell A.J."/>
            <person name="Barry K."/>
            <person name="Miller A.N."/>
            <person name="Grigoriev I.V."/>
            <person name="Debuchy R."/>
            <person name="Gladieux P."/>
            <person name="Hiltunen Thoren M."/>
            <person name="Johannesson H."/>
        </authorList>
    </citation>
    <scope>NUCLEOTIDE SEQUENCE</scope>
    <source>
        <strain evidence="6">CBS 315.58</strain>
    </source>
</reference>
<evidence type="ECO:0000313" key="7">
    <source>
        <dbReference type="Proteomes" id="UP001303160"/>
    </source>
</evidence>
<evidence type="ECO:0000259" key="5">
    <source>
        <dbReference type="Pfam" id="PF00569"/>
    </source>
</evidence>
<proteinExistence type="predicted"/>
<sequence>MYGTRYTCRECSDFDLCFKCYDRSSRVHHQDHEFIATETDEELKQVLGKGIASKEADNEMGVYGDETHPASPESEGSQEF</sequence>
<accession>A0AAN7ATE4</accession>
<evidence type="ECO:0000256" key="1">
    <source>
        <dbReference type="ARBA" id="ARBA00022723"/>
    </source>
</evidence>
<reference evidence="6" key="2">
    <citation type="submission" date="2023-05" db="EMBL/GenBank/DDBJ databases">
        <authorList>
            <consortium name="Lawrence Berkeley National Laboratory"/>
            <person name="Steindorff A."/>
            <person name="Hensen N."/>
            <person name="Bonometti L."/>
            <person name="Westerberg I."/>
            <person name="Brannstrom I.O."/>
            <person name="Guillou S."/>
            <person name="Cros-Aarteil S."/>
            <person name="Calhoun S."/>
            <person name="Haridas S."/>
            <person name="Kuo A."/>
            <person name="Mondo S."/>
            <person name="Pangilinan J."/>
            <person name="Riley R."/>
            <person name="Labutti K."/>
            <person name="Andreopoulos B."/>
            <person name="Lipzen A."/>
            <person name="Chen C."/>
            <person name="Yanf M."/>
            <person name="Daum C."/>
            <person name="Ng V."/>
            <person name="Clum A."/>
            <person name="Ohm R."/>
            <person name="Martin F."/>
            <person name="Silar P."/>
            <person name="Natvig D."/>
            <person name="Lalanne C."/>
            <person name="Gautier V."/>
            <person name="Ament-Velasquez S.L."/>
            <person name="Kruys A."/>
            <person name="Hutchinson M.I."/>
            <person name="Powell A.J."/>
            <person name="Barry K."/>
            <person name="Miller A.N."/>
            <person name="Grigoriev I.V."/>
            <person name="Debuchy R."/>
            <person name="Gladieux P."/>
            <person name="Thoren M.H."/>
            <person name="Johannesson H."/>
        </authorList>
    </citation>
    <scope>NUCLEOTIDE SEQUENCE</scope>
    <source>
        <strain evidence="6">CBS 315.58</strain>
    </source>
</reference>
<dbReference type="InterPro" id="IPR043145">
    <property type="entry name" value="Znf_ZZ_sf"/>
</dbReference>
<keyword evidence="2" id="KW-0863">Zinc-finger</keyword>
<dbReference type="Proteomes" id="UP001303160">
    <property type="component" value="Unassembled WGS sequence"/>
</dbReference>